<dbReference type="EMBL" id="CP127523">
    <property type="protein sequence ID" value="XRI67976.1"/>
    <property type="molecule type" value="Genomic_DNA"/>
</dbReference>
<proteinExistence type="predicted"/>
<organism evidence="1 2">
    <name type="scientific">Acidithiobacillus ferrianus</name>
    <dbReference type="NCBI Taxonomy" id="2678518"/>
    <lineage>
        <taxon>Bacteria</taxon>
        <taxon>Pseudomonadati</taxon>
        <taxon>Pseudomonadota</taxon>
        <taxon>Acidithiobacillia</taxon>
        <taxon>Acidithiobacillales</taxon>
        <taxon>Acidithiobacillaceae</taxon>
        <taxon>Acidithiobacillus</taxon>
    </lineage>
</organism>
<name>A0ACD5H3D4_9PROT</name>
<reference evidence="1" key="1">
    <citation type="submission" date="2023-06" db="EMBL/GenBank/DDBJ databases">
        <title>Complete and circular genome of Acidithiobacillus ferrianus DSM 107098.</title>
        <authorList>
            <person name="Norris P.R."/>
            <person name="Falagan C."/>
            <person name="Moya-Beltran A."/>
            <person name="Castro M."/>
            <person name="Quatrini R."/>
            <person name="Johnson D.B."/>
        </authorList>
    </citation>
    <scope>NUCLEOTIDE SEQUENCE</scope>
    <source>
        <strain evidence="1">MG</strain>
    </source>
</reference>
<evidence type="ECO:0000313" key="1">
    <source>
        <dbReference type="EMBL" id="XRI67976.1"/>
    </source>
</evidence>
<gene>
    <name evidence="1" type="ORF">GL267_009420</name>
</gene>
<keyword evidence="2" id="KW-1185">Reference proteome</keyword>
<dbReference type="Proteomes" id="UP000470022">
    <property type="component" value="Chromosome"/>
</dbReference>
<accession>A0ACD5H3D4</accession>
<evidence type="ECO:0000313" key="2">
    <source>
        <dbReference type="Proteomes" id="UP000470022"/>
    </source>
</evidence>
<sequence length="187" mass="20654">MILSEYSQQWTLEQADAIANLLIGGVSSMMPKEATTATPTIQAEPIEISVLAALELKRLNLACLIDVRQRFELEIEGEIDGAYSLPLFKFKHLLGHELTQEEQEILDEDSPGMEDIQNFLTMINDLHNAKDCIVVCVCNSGKRSINAARLLRLLGYNRAFSLIGGYRAIQEAMVTGLARAKAGDSTQ</sequence>
<protein>
    <submittedName>
        <fullName evidence="1">Rhodanese-like domain-containing protein</fullName>
    </submittedName>
</protein>